<dbReference type="OrthoDB" id="10033535at2759"/>
<feature type="transmembrane region" description="Helical" evidence="7">
    <location>
        <begin position="200"/>
        <end position="226"/>
    </location>
</feature>
<dbReference type="PANTHER" id="PTHR19282:SF551">
    <property type="entry name" value="RE08073P-RELATED"/>
    <property type="match status" value="1"/>
</dbReference>
<dbReference type="InterPro" id="IPR008952">
    <property type="entry name" value="Tetraspanin_EC2_sf"/>
</dbReference>
<evidence type="ECO:0000256" key="6">
    <source>
        <dbReference type="PIRSR" id="PIRSR002419-1"/>
    </source>
</evidence>
<dbReference type="Pfam" id="PF00335">
    <property type="entry name" value="Tetraspanin"/>
    <property type="match status" value="1"/>
</dbReference>
<accession>A0A9N9R5Q7</accession>
<feature type="disulfide bond" evidence="6">
    <location>
        <begin position="153"/>
        <end position="171"/>
    </location>
</feature>
<reference evidence="8" key="1">
    <citation type="submission" date="2021-12" db="EMBL/GenBank/DDBJ databases">
        <authorList>
            <person name="King R."/>
        </authorList>
    </citation>
    <scope>NUCLEOTIDE SEQUENCE</scope>
</reference>
<keyword evidence="3 7" id="KW-0812">Transmembrane</keyword>
<keyword evidence="9" id="KW-1185">Reference proteome</keyword>
<comment type="similarity">
    <text evidence="2 7">Belongs to the tetraspanin (TM4SF) family.</text>
</comment>
<dbReference type="PANTHER" id="PTHR19282">
    <property type="entry name" value="TETRASPANIN"/>
    <property type="match status" value="1"/>
</dbReference>
<dbReference type="GO" id="GO:0005886">
    <property type="term" value="C:plasma membrane"/>
    <property type="evidence" value="ECO:0007669"/>
    <property type="project" value="TreeGrafter"/>
</dbReference>
<dbReference type="InterPro" id="IPR018499">
    <property type="entry name" value="Tetraspanin/Peripherin"/>
</dbReference>
<dbReference type="AlphaFoldDB" id="A0A9N9R5Q7"/>
<keyword evidence="5 7" id="KW-0472">Membrane</keyword>
<keyword evidence="4 7" id="KW-1133">Transmembrane helix</keyword>
<organism evidence="8 9">
    <name type="scientific">Diatraea saccharalis</name>
    <name type="common">sugarcane borer</name>
    <dbReference type="NCBI Taxonomy" id="40085"/>
    <lineage>
        <taxon>Eukaryota</taxon>
        <taxon>Metazoa</taxon>
        <taxon>Ecdysozoa</taxon>
        <taxon>Arthropoda</taxon>
        <taxon>Hexapoda</taxon>
        <taxon>Insecta</taxon>
        <taxon>Pterygota</taxon>
        <taxon>Neoptera</taxon>
        <taxon>Endopterygota</taxon>
        <taxon>Lepidoptera</taxon>
        <taxon>Glossata</taxon>
        <taxon>Ditrysia</taxon>
        <taxon>Pyraloidea</taxon>
        <taxon>Crambidae</taxon>
        <taxon>Crambinae</taxon>
        <taxon>Diatraea</taxon>
    </lineage>
</organism>
<comment type="subcellular location">
    <subcellularLocation>
        <location evidence="1 7">Membrane</location>
        <topology evidence="1 7">Multi-pass membrane protein</topology>
    </subcellularLocation>
</comment>
<evidence type="ECO:0000256" key="1">
    <source>
        <dbReference type="ARBA" id="ARBA00004141"/>
    </source>
</evidence>
<dbReference type="Proteomes" id="UP001153714">
    <property type="component" value="Chromosome 20"/>
</dbReference>
<reference evidence="8" key="2">
    <citation type="submission" date="2022-10" db="EMBL/GenBank/DDBJ databases">
        <authorList>
            <consortium name="ENA_rothamsted_submissions"/>
            <consortium name="culmorum"/>
            <person name="King R."/>
        </authorList>
    </citation>
    <scope>NUCLEOTIDE SEQUENCE</scope>
</reference>
<dbReference type="PIRSF" id="PIRSF002419">
    <property type="entry name" value="Tetraspanin"/>
    <property type="match status" value="1"/>
</dbReference>
<evidence type="ECO:0000256" key="5">
    <source>
        <dbReference type="ARBA" id="ARBA00023136"/>
    </source>
</evidence>
<evidence type="ECO:0000256" key="4">
    <source>
        <dbReference type="ARBA" id="ARBA00022989"/>
    </source>
</evidence>
<dbReference type="InterPro" id="IPR000301">
    <property type="entry name" value="Tetraspanin_animals"/>
</dbReference>
<dbReference type="CDD" id="cd03127">
    <property type="entry name" value="tetraspanin_LEL"/>
    <property type="match status" value="1"/>
</dbReference>
<feature type="disulfide bond" evidence="6">
    <location>
        <begin position="152"/>
        <end position="189"/>
    </location>
</feature>
<keyword evidence="6" id="KW-1015">Disulfide bond</keyword>
<feature type="transmembrane region" description="Helical" evidence="7">
    <location>
        <begin position="12"/>
        <end position="32"/>
    </location>
</feature>
<evidence type="ECO:0000313" key="8">
    <source>
        <dbReference type="EMBL" id="CAG9789937.1"/>
    </source>
</evidence>
<evidence type="ECO:0000256" key="2">
    <source>
        <dbReference type="ARBA" id="ARBA00006840"/>
    </source>
</evidence>
<feature type="transmembrane region" description="Helical" evidence="7">
    <location>
        <begin position="57"/>
        <end position="81"/>
    </location>
</feature>
<gene>
    <name evidence="8" type="ORF">DIATSA_LOCUS7629</name>
</gene>
<dbReference type="PRINTS" id="PR00259">
    <property type="entry name" value="TMFOUR"/>
</dbReference>
<feature type="transmembrane region" description="Helical" evidence="7">
    <location>
        <begin position="88"/>
        <end position="111"/>
    </location>
</feature>
<sequence length="249" mass="27406">MASAHKPISTILNVLQTILSVILAGISIWFFIELKSLTDLRNRDRYLLDFSVYWPQVLPWIFFVISVFVICVSLCGIYGACSGRKAAVITYITFLSIVIVAAFAAGVMGLVCGDTKSTDDFVSETVRDAYSQMKVRKDIIVAFGKLESRLRCCGTSGASDYTSGKIPDSCCDKNELVECENSASRRLGCVEVVVPYSRMFIRYTSIGSIAIAVVCLASLIVAILLLRSSRSKKDRLKSEAEKEPLKLPL</sequence>
<evidence type="ECO:0000256" key="3">
    <source>
        <dbReference type="ARBA" id="ARBA00022692"/>
    </source>
</evidence>
<name>A0A9N9R5Q7_9NEOP</name>
<dbReference type="SUPFAM" id="SSF48652">
    <property type="entry name" value="Tetraspanin"/>
    <property type="match status" value="1"/>
</dbReference>
<dbReference type="EMBL" id="OU893351">
    <property type="protein sequence ID" value="CAG9789937.1"/>
    <property type="molecule type" value="Genomic_DNA"/>
</dbReference>
<protein>
    <recommendedName>
        <fullName evidence="7">Tetraspanin</fullName>
    </recommendedName>
</protein>
<evidence type="ECO:0000313" key="9">
    <source>
        <dbReference type="Proteomes" id="UP001153714"/>
    </source>
</evidence>
<proteinExistence type="inferred from homology"/>
<dbReference type="Gene3D" id="1.10.1450.10">
    <property type="entry name" value="Tetraspanin"/>
    <property type="match status" value="1"/>
</dbReference>
<evidence type="ECO:0000256" key="7">
    <source>
        <dbReference type="RuleBase" id="RU361218"/>
    </source>
</evidence>